<dbReference type="EMBL" id="CP002880">
    <property type="protein sequence ID" value="AEI82887.1"/>
    <property type="molecule type" value="Genomic_DNA"/>
</dbReference>
<dbReference type="AlphaFoldDB" id="F8GYE6"/>
<dbReference type="RefSeq" id="WP_013954170.1">
    <property type="nucleotide sequence ID" value="NC_015724.1"/>
</dbReference>
<evidence type="ECO:0008006" key="3">
    <source>
        <dbReference type="Google" id="ProtNLM"/>
    </source>
</evidence>
<accession>F8GYE6</accession>
<proteinExistence type="predicted"/>
<name>F8GYE6_CUPNN</name>
<evidence type="ECO:0000313" key="2">
    <source>
        <dbReference type="Proteomes" id="UP000006798"/>
    </source>
</evidence>
<dbReference type="KEGG" id="cnc:CNE_BB2p00730"/>
<sequence>MKKEEDGLSALGRLLASAGAALALAGCAAAPTMVELQEVRGISAQTLQARLGEPTDKVRLHDGRSRWLYSGQPLGLFVYAADFDTDGALVDYRQMLTMEELQQARPGAWAKQDVVARFGKPRLPIQYYALQKREVWSYRFQYVTQVAIFHFQFDAGGVLRATQMSINCFEDMM</sequence>
<keyword evidence="1" id="KW-0614">Plasmid</keyword>
<gene>
    <name evidence="1" type="ordered locus">CNE_BB2p00730</name>
</gene>
<dbReference type="GeneID" id="34307679"/>
<dbReference type="HOGENOM" id="CLU_090266_1_0_4"/>
<evidence type="ECO:0000313" key="1">
    <source>
        <dbReference type="EMBL" id="AEI82887.1"/>
    </source>
</evidence>
<dbReference type="Proteomes" id="UP000006798">
    <property type="component" value="Plasmid pBB2"/>
</dbReference>
<protein>
    <recommendedName>
        <fullName evidence="3">Lipoprotein</fullName>
    </recommendedName>
</protein>
<geneLocation type="plasmid" evidence="1 2">
    <name>pBB2</name>
</geneLocation>
<organism evidence="1 2">
    <name type="scientific">Cupriavidus necator (strain ATCC 43291 / DSM 13513 / CCUG 52238 / LMG 8453 / N-1)</name>
    <name type="common">Ralstonia eutropha</name>
    <dbReference type="NCBI Taxonomy" id="1042878"/>
    <lineage>
        <taxon>Bacteria</taxon>
        <taxon>Pseudomonadati</taxon>
        <taxon>Pseudomonadota</taxon>
        <taxon>Betaproteobacteria</taxon>
        <taxon>Burkholderiales</taxon>
        <taxon>Burkholderiaceae</taxon>
        <taxon>Cupriavidus</taxon>
    </lineage>
</organism>
<reference evidence="1 2" key="1">
    <citation type="journal article" date="2011" name="J. Bacteriol.">
        <title>Complete genome sequence of the type strain Cupriavidus necator N-1.</title>
        <authorList>
            <person name="Poehlein A."/>
            <person name="Kusian B."/>
            <person name="Friedrich B."/>
            <person name="Daniel R."/>
            <person name="Bowien B."/>
        </authorList>
    </citation>
    <scope>NUCLEOTIDE SEQUENCE [LARGE SCALE GENOMIC DNA]</scope>
    <source>
        <strain evidence="2">ATCC 43291 / DSM 13513 / CCUG 52238 / LMG 8453 / N-1</strain>
        <plasmid evidence="1 2">pBB2</plasmid>
    </source>
</reference>
<dbReference type="PROSITE" id="PS51257">
    <property type="entry name" value="PROKAR_LIPOPROTEIN"/>
    <property type="match status" value="1"/>
</dbReference>